<evidence type="ECO:0000256" key="9">
    <source>
        <dbReference type="HAMAP-Rule" id="MF_01576"/>
    </source>
</evidence>
<keyword evidence="3 9" id="KW-0658">Purine biosynthesis</keyword>
<dbReference type="SUPFAM" id="SSF53223">
    <property type="entry name" value="Aminoacid dehydrogenase-like, N-terminal domain"/>
    <property type="match status" value="1"/>
</dbReference>
<accession>A0A1G2RCY6</accession>
<evidence type="ECO:0000256" key="1">
    <source>
        <dbReference type="ARBA" id="ARBA00004777"/>
    </source>
</evidence>
<dbReference type="Pfam" id="PF00763">
    <property type="entry name" value="THF_DHG_CYH"/>
    <property type="match status" value="1"/>
</dbReference>
<dbReference type="PANTHER" id="PTHR48099">
    <property type="entry name" value="C-1-TETRAHYDROFOLATE SYNTHASE, CYTOPLASMIC-RELATED"/>
    <property type="match status" value="1"/>
</dbReference>
<dbReference type="Proteomes" id="UP000177078">
    <property type="component" value="Unassembled WGS sequence"/>
</dbReference>
<dbReference type="Pfam" id="PF02882">
    <property type="entry name" value="THF_DHG_CYH_C"/>
    <property type="match status" value="1"/>
</dbReference>
<dbReference type="GO" id="GO:0004488">
    <property type="term" value="F:methylenetetrahydrofolate dehydrogenase (NADP+) activity"/>
    <property type="evidence" value="ECO:0007669"/>
    <property type="project" value="UniProtKB-UniRule"/>
</dbReference>
<keyword evidence="2 9" id="KW-0554">One-carbon metabolism</keyword>
<organism evidence="12 13">
    <name type="scientific">Candidatus Wildermuthbacteria bacterium RIFCSPHIGHO2_12_FULL_40_12</name>
    <dbReference type="NCBI Taxonomy" id="1802457"/>
    <lineage>
        <taxon>Bacteria</taxon>
        <taxon>Candidatus Wildermuthiibacteriota</taxon>
    </lineage>
</organism>
<evidence type="ECO:0000256" key="2">
    <source>
        <dbReference type="ARBA" id="ARBA00022563"/>
    </source>
</evidence>
<dbReference type="PANTHER" id="PTHR48099:SF5">
    <property type="entry name" value="C-1-TETRAHYDROFOLATE SYNTHASE, CYTOPLASMIC"/>
    <property type="match status" value="1"/>
</dbReference>
<dbReference type="InterPro" id="IPR020631">
    <property type="entry name" value="THF_DH/CycHdrlase_NAD-bd_dom"/>
</dbReference>
<feature type="domain" description="Tetrahydrofolate dehydrogenase/cyclohydrolase catalytic" evidence="10">
    <location>
        <begin position="5"/>
        <end position="116"/>
    </location>
</feature>
<dbReference type="AlphaFoldDB" id="A0A1G2RCY6"/>
<dbReference type="InterPro" id="IPR000672">
    <property type="entry name" value="THF_DH/CycHdrlase"/>
</dbReference>
<dbReference type="GO" id="GO:0006164">
    <property type="term" value="P:purine nucleotide biosynthetic process"/>
    <property type="evidence" value="ECO:0007669"/>
    <property type="project" value="UniProtKB-KW"/>
</dbReference>
<feature type="binding site" evidence="9">
    <location>
        <begin position="161"/>
        <end position="163"/>
    </location>
    <ligand>
        <name>NADP(+)</name>
        <dbReference type="ChEBI" id="CHEBI:58349"/>
    </ligand>
</feature>
<dbReference type="InterPro" id="IPR020867">
    <property type="entry name" value="THF_DH/CycHdrlase_CS"/>
</dbReference>
<dbReference type="Gene3D" id="3.40.50.10860">
    <property type="entry name" value="Leucine Dehydrogenase, chain A, domain 1"/>
    <property type="match status" value="1"/>
</dbReference>
<keyword evidence="8 9" id="KW-0511">Multifunctional enzyme</keyword>
<comment type="pathway">
    <text evidence="1 9">One-carbon metabolism; tetrahydrofolate interconversion.</text>
</comment>
<keyword evidence="4 9" id="KW-0378">Hydrolase</keyword>
<evidence type="ECO:0000313" key="12">
    <source>
        <dbReference type="EMBL" id="OHA70587.1"/>
    </source>
</evidence>
<dbReference type="STRING" id="1802457.A3F15_02595"/>
<dbReference type="PROSITE" id="PS00767">
    <property type="entry name" value="THF_DHG_CYH_2"/>
    <property type="match status" value="1"/>
</dbReference>
<keyword evidence="9" id="KW-0368">Histidine biosynthesis</keyword>
<evidence type="ECO:0000256" key="7">
    <source>
        <dbReference type="ARBA" id="ARBA00023167"/>
    </source>
</evidence>
<proteinExistence type="inferred from homology"/>
<evidence type="ECO:0000259" key="11">
    <source>
        <dbReference type="Pfam" id="PF02882"/>
    </source>
</evidence>
<comment type="catalytic activity">
    <reaction evidence="9">
        <text>(6R)-5,10-methylene-5,6,7,8-tetrahydrofolate + NADP(+) = (6R)-5,10-methenyltetrahydrofolate + NADPH</text>
        <dbReference type="Rhea" id="RHEA:22812"/>
        <dbReference type="ChEBI" id="CHEBI:15636"/>
        <dbReference type="ChEBI" id="CHEBI:57455"/>
        <dbReference type="ChEBI" id="CHEBI:57783"/>
        <dbReference type="ChEBI" id="CHEBI:58349"/>
        <dbReference type="EC" id="1.5.1.5"/>
    </reaction>
</comment>
<dbReference type="GO" id="GO:0035999">
    <property type="term" value="P:tetrahydrofolate interconversion"/>
    <property type="evidence" value="ECO:0007669"/>
    <property type="project" value="UniProtKB-UniRule"/>
</dbReference>
<dbReference type="Gene3D" id="3.40.50.720">
    <property type="entry name" value="NAD(P)-binding Rossmann-like Domain"/>
    <property type="match status" value="1"/>
</dbReference>
<comment type="similarity">
    <text evidence="9">Belongs to the tetrahydrofolate dehydrogenase/cyclohydrolase family.</text>
</comment>
<comment type="caution">
    <text evidence="12">The sequence shown here is derived from an EMBL/GenBank/DDBJ whole genome shotgun (WGS) entry which is preliminary data.</text>
</comment>
<dbReference type="InterPro" id="IPR020630">
    <property type="entry name" value="THF_DH/CycHdrlase_cat_dom"/>
</dbReference>
<evidence type="ECO:0000256" key="8">
    <source>
        <dbReference type="ARBA" id="ARBA00023268"/>
    </source>
</evidence>
<dbReference type="GO" id="GO:0005829">
    <property type="term" value="C:cytosol"/>
    <property type="evidence" value="ECO:0007669"/>
    <property type="project" value="TreeGrafter"/>
</dbReference>
<gene>
    <name evidence="9" type="primary">folD</name>
    <name evidence="12" type="ORF">A3F15_02595</name>
</gene>
<feature type="domain" description="Tetrahydrofolate dehydrogenase/cyclohydrolase NAD(P)-binding" evidence="11">
    <location>
        <begin position="135"/>
        <end position="272"/>
    </location>
</feature>
<dbReference type="HAMAP" id="MF_01576">
    <property type="entry name" value="THF_DHG_CYH"/>
    <property type="match status" value="1"/>
</dbReference>
<comment type="caution">
    <text evidence="9">Lacks conserved residue(s) required for the propagation of feature annotation.</text>
</comment>
<dbReference type="PRINTS" id="PR00085">
    <property type="entry name" value="THFDHDRGNASE"/>
</dbReference>
<evidence type="ECO:0000256" key="4">
    <source>
        <dbReference type="ARBA" id="ARBA00022801"/>
    </source>
</evidence>
<evidence type="ECO:0000256" key="6">
    <source>
        <dbReference type="ARBA" id="ARBA00023002"/>
    </source>
</evidence>
<dbReference type="EC" id="1.5.1.5" evidence="9"/>
<keyword evidence="7 9" id="KW-0486">Methionine biosynthesis</keyword>
<evidence type="ECO:0000256" key="3">
    <source>
        <dbReference type="ARBA" id="ARBA00022755"/>
    </source>
</evidence>
<evidence type="ECO:0000259" key="10">
    <source>
        <dbReference type="Pfam" id="PF00763"/>
    </source>
</evidence>
<protein>
    <recommendedName>
        <fullName evidence="9">Bifunctional protein FolD</fullName>
    </recommendedName>
    <domain>
        <recommendedName>
            <fullName evidence="9">Methylenetetrahydrofolate dehydrogenase</fullName>
            <ecNumber evidence="9">1.5.1.5</ecNumber>
        </recommendedName>
    </domain>
    <domain>
        <recommendedName>
            <fullName evidence="9">Methenyltetrahydrofolate cyclohydrolase</fullName>
            <ecNumber evidence="9">3.5.4.9</ecNumber>
        </recommendedName>
    </domain>
</protein>
<dbReference type="CDD" id="cd01080">
    <property type="entry name" value="NAD_bind_m-THF_DH_Cyclohyd"/>
    <property type="match status" value="1"/>
</dbReference>
<keyword evidence="9" id="KW-0028">Amino-acid biosynthesis</keyword>
<comment type="subunit">
    <text evidence="9">Homodimer.</text>
</comment>
<name>A0A1G2RCY6_9BACT</name>
<keyword evidence="6 9" id="KW-0560">Oxidoreductase</keyword>
<dbReference type="GO" id="GO:0000105">
    <property type="term" value="P:L-histidine biosynthetic process"/>
    <property type="evidence" value="ECO:0007669"/>
    <property type="project" value="UniProtKB-KW"/>
</dbReference>
<comment type="function">
    <text evidence="9">Catalyzes the oxidation of 5,10-methylenetetrahydrofolate to 5,10-methenyltetrahydrofolate and then the hydrolysis of 5,10-methenyltetrahydrofolate to 10-formyltetrahydrofolate.</text>
</comment>
<evidence type="ECO:0000313" key="13">
    <source>
        <dbReference type="Proteomes" id="UP000177078"/>
    </source>
</evidence>
<dbReference type="EC" id="3.5.4.9" evidence="9"/>
<reference evidence="12 13" key="1">
    <citation type="journal article" date="2016" name="Nat. Commun.">
        <title>Thousands of microbial genomes shed light on interconnected biogeochemical processes in an aquifer system.</title>
        <authorList>
            <person name="Anantharaman K."/>
            <person name="Brown C.T."/>
            <person name="Hug L.A."/>
            <person name="Sharon I."/>
            <person name="Castelle C.J."/>
            <person name="Probst A.J."/>
            <person name="Thomas B.C."/>
            <person name="Singh A."/>
            <person name="Wilkins M.J."/>
            <person name="Karaoz U."/>
            <person name="Brodie E.L."/>
            <person name="Williams K.H."/>
            <person name="Hubbard S.S."/>
            <person name="Banfield J.F."/>
        </authorList>
    </citation>
    <scope>NUCLEOTIDE SEQUENCE [LARGE SCALE GENOMIC DNA]</scope>
</reference>
<dbReference type="EMBL" id="MHUC01000025">
    <property type="protein sequence ID" value="OHA70587.1"/>
    <property type="molecule type" value="Genomic_DNA"/>
</dbReference>
<comment type="catalytic activity">
    <reaction evidence="9">
        <text>(6R)-5,10-methenyltetrahydrofolate + H2O = (6R)-10-formyltetrahydrofolate + H(+)</text>
        <dbReference type="Rhea" id="RHEA:23700"/>
        <dbReference type="ChEBI" id="CHEBI:15377"/>
        <dbReference type="ChEBI" id="CHEBI:15378"/>
        <dbReference type="ChEBI" id="CHEBI:57455"/>
        <dbReference type="ChEBI" id="CHEBI:195366"/>
        <dbReference type="EC" id="3.5.4.9"/>
    </reaction>
</comment>
<dbReference type="SUPFAM" id="SSF51735">
    <property type="entry name" value="NAD(P)-binding Rossmann-fold domains"/>
    <property type="match status" value="1"/>
</dbReference>
<dbReference type="InterPro" id="IPR046346">
    <property type="entry name" value="Aminoacid_DH-like_N_sf"/>
</dbReference>
<dbReference type="GO" id="GO:0009086">
    <property type="term" value="P:methionine biosynthetic process"/>
    <property type="evidence" value="ECO:0007669"/>
    <property type="project" value="UniProtKB-KW"/>
</dbReference>
<dbReference type="UniPathway" id="UPA00193"/>
<dbReference type="GO" id="GO:0004477">
    <property type="term" value="F:methenyltetrahydrofolate cyclohydrolase activity"/>
    <property type="evidence" value="ECO:0007669"/>
    <property type="project" value="UniProtKB-UniRule"/>
</dbReference>
<keyword evidence="5 9" id="KW-0521">NADP</keyword>
<evidence type="ECO:0000256" key="5">
    <source>
        <dbReference type="ARBA" id="ARBA00022857"/>
    </source>
</evidence>
<sequence>MTEILDGRKLADKIIDEISQRIKKAKLKLTLAVVLVGDNKISLRFIEQKRIACEKAGIGFELLRFPAGVPKEKLKKKIKEAVKKPSVSGIIIQLPLPKKFNTEEVLNLIPENKDVDVLSEASLGKFYQGVLPILPPTVSGILRLLKQYKIVIKGKNVVIVGAGRLVGLPLAIQFLKEKATVSIISRSTKNAVSFVNKADILVSGVGRAKLVNGDMVKKGAVVIDAGSSLSNGIVVGDVDFESVSRRASYVTPVPGGVGPMTVACLIENLTQSLVRGLSYKSK</sequence>
<dbReference type="InterPro" id="IPR036291">
    <property type="entry name" value="NAD(P)-bd_dom_sf"/>
</dbReference>